<feature type="compositionally biased region" description="Acidic residues" evidence="7">
    <location>
        <begin position="165"/>
        <end position="182"/>
    </location>
</feature>
<name>A0AB40BN92_DIOCR</name>
<evidence type="ECO:0000256" key="1">
    <source>
        <dbReference type="ARBA" id="ARBA00004123"/>
    </source>
</evidence>
<dbReference type="InterPro" id="IPR036879">
    <property type="entry name" value="TF_MADSbox_sf"/>
</dbReference>
<protein>
    <submittedName>
        <fullName evidence="10">Agamous-like MADS-box protein AGL80</fullName>
    </submittedName>
</protein>
<sequence length="189" mass="21529">MTKGKLYPSFIAKASARKAAFKQRKQGLIKKLRELSILCDVPAFLIIFCHDFAQPQMWSSTPDPHQVLRHFISLPETEKSENMLNQADFLELQIKKLEDQFQKIELENSESELKLLLCKALRGEANLDDISLETAKKLSSMVEKKIAQVNERMSIIEREKFLNDSPDEDSNLSSSEEDTESPSDDHSSG</sequence>
<dbReference type="Proteomes" id="UP001515500">
    <property type="component" value="Chromosome 7"/>
</dbReference>
<evidence type="ECO:0000256" key="5">
    <source>
        <dbReference type="ARBA" id="ARBA00023242"/>
    </source>
</evidence>
<evidence type="ECO:0000259" key="8">
    <source>
        <dbReference type="PROSITE" id="PS50066"/>
    </source>
</evidence>
<evidence type="ECO:0000313" key="9">
    <source>
        <dbReference type="Proteomes" id="UP001515500"/>
    </source>
</evidence>
<dbReference type="SMART" id="SM00432">
    <property type="entry name" value="MADS"/>
    <property type="match status" value="1"/>
</dbReference>
<feature type="domain" description="MADS-box" evidence="8">
    <location>
        <begin position="1"/>
        <end position="48"/>
    </location>
</feature>
<evidence type="ECO:0000256" key="7">
    <source>
        <dbReference type="SAM" id="MobiDB-lite"/>
    </source>
</evidence>
<evidence type="ECO:0000256" key="4">
    <source>
        <dbReference type="ARBA" id="ARBA00023163"/>
    </source>
</evidence>
<dbReference type="Pfam" id="PF00319">
    <property type="entry name" value="SRF-TF"/>
    <property type="match status" value="1"/>
</dbReference>
<keyword evidence="6" id="KW-0175">Coiled coil</keyword>
<proteinExistence type="predicted"/>
<dbReference type="InterPro" id="IPR050142">
    <property type="entry name" value="MADS-box/MEF2_TF"/>
</dbReference>
<feature type="region of interest" description="Disordered" evidence="7">
    <location>
        <begin position="157"/>
        <end position="189"/>
    </location>
</feature>
<dbReference type="SUPFAM" id="SSF55455">
    <property type="entry name" value="SRF-like"/>
    <property type="match status" value="1"/>
</dbReference>
<dbReference type="GO" id="GO:0005634">
    <property type="term" value="C:nucleus"/>
    <property type="evidence" value="ECO:0007669"/>
    <property type="project" value="UniProtKB-SubCell"/>
</dbReference>
<accession>A0AB40BN92</accession>
<dbReference type="Gene3D" id="3.40.1810.10">
    <property type="entry name" value="Transcription factor, MADS-box"/>
    <property type="match status" value="1"/>
</dbReference>
<comment type="subcellular location">
    <subcellularLocation>
        <location evidence="1">Nucleus</location>
    </subcellularLocation>
</comment>
<evidence type="ECO:0000313" key="10">
    <source>
        <dbReference type="RefSeq" id="XP_039128435.1"/>
    </source>
</evidence>
<keyword evidence="2" id="KW-0805">Transcription regulation</keyword>
<dbReference type="PROSITE" id="PS50066">
    <property type="entry name" value="MADS_BOX_2"/>
    <property type="match status" value="1"/>
</dbReference>
<keyword evidence="9" id="KW-1185">Reference proteome</keyword>
<feature type="coiled-coil region" evidence="6">
    <location>
        <begin position="80"/>
        <end position="114"/>
    </location>
</feature>
<dbReference type="RefSeq" id="XP_039128435.1">
    <property type="nucleotide sequence ID" value="XM_039272501.1"/>
</dbReference>
<organism evidence="9 10">
    <name type="scientific">Dioscorea cayennensis subsp. rotundata</name>
    <name type="common">White Guinea yam</name>
    <name type="synonym">Dioscorea rotundata</name>
    <dbReference type="NCBI Taxonomy" id="55577"/>
    <lineage>
        <taxon>Eukaryota</taxon>
        <taxon>Viridiplantae</taxon>
        <taxon>Streptophyta</taxon>
        <taxon>Embryophyta</taxon>
        <taxon>Tracheophyta</taxon>
        <taxon>Spermatophyta</taxon>
        <taxon>Magnoliopsida</taxon>
        <taxon>Liliopsida</taxon>
        <taxon>Dioscoreales</taxon>
        <taxon>Dioscoreaceae</taxon>
        <taxon>Dioscorea</taxon>
    </lineage>
</organism>
<dbReference type="PRINTS" id="PR00404">
    <property type="entry name" value="MADSDOMAIN"/>
</dbReference>
<dbReference type="InterPro" id="IPR002100">
    <property type="entry name" value="TF_MADSbox"/>
</dbReference>
<reference evidence="10" key="1">
    <citation type="submission" date="2025-08" db="UniProtKB">
        <authorList>
            <consortium name="RefSeq"/>
        </authorList>
    </citation>
    <scope>IDENTIFICATION</scope>
</reference>
<evidence type="ECO:0000256" key="3">
    <source>
        <dbReference type="ARBA" id="ARBA00023125"/>
    </source>
</evidence>
<gene>
    <name evidence="10" type="primary">LOC120264677</name>
</gene>
<keyword evidence="4" id="KW-0804">Transcription</keyword>
<dbReference type="GO" id="GO:0046983">
    <property type="term" value="F:protein dimerization activity"/>
    <property type="evidence" value="ECO:0007669"/>
    <property type="project" value="InterPro"/>
</dbReference>
<dbReference type="GeneID" id="120264677"/>
<keyword evidence="3" id="KW-0238">DNA-binding</keyword>
<evidence type="ECO:0000256" key="2">
    <source>
        <dbReference type="ARBA" id="ARBA00023015"/>
    </source>
</evidence>
<keyword evidence="5" id="KW-0539">Nucleus</keyword>
<dbReference type="GO" id="GO:0003677">
    <property type="term" value="F:DNA binding"/>
    <property type="evidence" value="ECO:0007669"/>
    <property type="project" value="UniProtKB-KW"/>
</dbReference>
<dbReference type="AlphaFoldDB" id="A0AB40BN92"/>
<dbReference type="PANTHER" id="PTHR48019">
    <property type="entry name" value="SERUM RESPONSE FACTOR HOMOLOG"/>
    <property type="match status" value="1"/>
</dbReference>
<evidence type="ECO:0000256" key="6">
    <source>
        <dbReference type="SAM" id="Coils"/>
    </source>
</evidence>